<evidence type="ECO:0000256" key="1">
    <source>
        <dbReference type="SAM" id="Phobius"/>
    </source>
</evidence>
<dbReference type="Proteomes" id="UP000335415">
    <property type="component" value="Unassembled WGS sequence"/>
</dbReference>
<keyword evidence="1" id="KW-0472">Membrane</keyword>
<feature type="transmembrane region" description="Helical" evidence="1">
    <location>
        <begin position="117"/>
        <end position="141"/>
    </location>
</feature>
<feature type="transmembrane region" description="Helical" evidence="1">
    <location>
        <begin position="269"/>
        <end position="288"/>
    </location>
</feature>
<accession>A0A5J5G2E0</accession>
<feature type="transmembrane region" description="Helical" evidence="1">
    <location>
        <begin position="222"/>
        <end position="249"/>
    </location>
</feature>
<sequence>MSELPGADLNAAGSVFVWTGRSVRLKGTNIEGTGMLVRVKRIKPNKSLYTAHVLFYYASIFIIVPFNSRLMPFLIYTTMGIMIYIMVTPGAMPTFFRRKPARSNEWKVKSKISLMSQYALSIRLSLLASLVFLISCVLFRFSSRLGITPFIMCAVVFCALMYMALCFYISNSERGDGAVKNIFWTFFKISWLAVSVYCYALARDFFMEVIDIPYEQVISKVTVLGYSIVLFVMSYLAFASFAILIIVFFENKKINFAEKTIRLENYSSAPILVPLFCAWYIFFIIYMVNASSIANYVFNVTIPLDTRTDFFCHNRYMIIDEQPNAVYMTVPRDGYRAFVPVRGSWQTYRLTCITDAPYYSYQPVKLKSDLYLLAKVDSFKLDIENARRNN</sequence>
<keyword evidence="3" id="KW-1185">Reference proteome</keyword>
<feature type="transmembrane region" description="Helical" evidence="1">
    <location>
        <begin position="147"/>
        <end position="170"/>
    </location>
</feature>
<organism evidence="2 3">
    <name type="scientific">Affinibrenneria salicis</name>
    <dbReference type="NCBI Taxonomy" id="2590031"/>
    <lineage>
        <taxon>Bacteria</taxon>
        <taxon>Pseudomonadati</taxon>
        <taxon>Pseudomonadota</taxon>
        <taxon>Gammaproteobacteria</taxon>
        <taxon>Enterobacterales</taxon>
        <taxon>Pectobacteriaceae</taxon>
        <taxon>Affinibrenneria</taxon>
    </lineage>
</organism>
<dbReference type="EMBL" id="VYKJ01000004">
    <property type="protein sequence ID" value="KAA9000700.1"/>
    <property type="molecule type" value="Genomic_DNA"/>
</dbReference>
<reference evidence="2 3" key="1">
    <citation type="submission" date="2019-09" db="EMBL/GenBank/DDBJ databases">
        <authorList>
            <person name="Li Y."/>
        </authorList>
    </citation>
    <scope>NUCLEOTIDE SEQUENCE [LARGE SCALE GENOMIC DNA]</scope>
    <source>
        <strain evidence="2 3">L3-3HA</strain>
    </source>
</reference>
<gene>
    <name evidence="2" type="ORF">FJU30_10845</name>
</gene>
<protein>
    <submittedName>
        <fullName evidence="2">Uncharacterized protein</fullName>
    </submittedName>
</protein>
<name>A0A5J5G2E0_9GAMM</name>
<proteinExistence type="predicted"/>
<keyword evidence="1" id="KW-1133">Transmembrane helix</keyword>
<comment type="caution">
    <text evidence="2">The sequence shown here is derived from an EMBL/GenBank/DDBJ whole genome shotgun (WGS) entry which is preliminary data.</text>
</comment>
<evidence type="ECO:0000313" key="3">
    <source>
        <dbReference type="Proteomes" id="UP000335415"/>
    </source>
</evidence>
<dbReference type="AlphaFoldDB" id="A0A5J5G2E0"/>
<dbReference type="RefSeq" id="WP_150434967.1">
    <property type="nucleotide sequence ID" value="NZ_VYKJ01000004.1"/>
</dbReference>
<keyword evidence="1" id="KW-0812">Transmembrane</keyword>
<evidence type="ECO:0000313" key="2">
    <source>
        <dbReference type="EMBL" id="KAA9000700.1"/>
    </source>
</evidence>
<feature type="transmembrane region" description="Helical" evidence="1">
    <location>
        <begin position="48"/>
        <end position="67"/>
    </location>
</feature>
<feature type="transmembrane region" description="Helical" evidence="1">
    <location>
        <begin position="182"/>
        <end position="202"/>
    </location>
</feature>
<feature type="transmembrane region" description="Helical" evidence="1">
    <location>
        <begin position="73"/>
        <end position="96"/>
    </location>
</feature>
<dbReference type="OrthoDB" id="6631584at2"/>